<dbReference type="Pfam" id="PF03176">
    <property type="entry name" value="MMPL"/>
    <property type="match status" value="2"/>
</dbReference>
<protein>
    <submittedName>
        <fullName evidence="9">MMPL family transporter</fullName>
    </submittedName>
</protein>
<feature type="transmembrane region" description="Helical" evidence="7">
    <location>
        <begin position="630"/>
        <end position="652"/>
    </location>
</feature>
<evidence type="ECO:0000313" key="10">
    <source>
        <dbReference type="Proteomes" id="UP001330812"/>
    </source>
</evidence>
<feature type="transmembrane region" description="Helical" evidence="7">
    <location>
        <begin position="227"/>
        <end position="247"/>
    </location>
</feature>
<dbReference type="RefSeq" id="WP_326835157.1">
    <property type="nucleotide sequence ID" value="NZ_CP142149.1"/>
</dbReference>
<dbReference type="Proteomes" id="UP001330812">
    <property type="component" value="Chromosome"/>
</dbReference>
<feature type="transmembrane region" description="Helical" evidence="7">
    <location>
        <begin position="309"/>
        <end position="331"/>
    </location>
</feature>
<evidence type="ECO:0000313" key="9">
    <source>
        <dbReference type="EMBL" id="WSE32349.1"/>
    </source>
</evidence>
<keyword evidence="6 7" id="KW-0472">Membrane</keyword>
<feature type="domain" description="SSD" evidence="8">
    <location>
        <begin position="192"/>
        <end position="325"/>
    </location>
</feature>
<dbReference type="PANTHER" id="PTHR33406:SF11">
    <property type="entry name" value="MEMBRANE PROTEIN SCO6666-RELATED"/>
    <property type="match status" value="1"/>
</dbReference>
<reference evidence="9 10" key="1">
    <citation type="journal article" date="2015" name="Int. J. Syst. Evol. Microbiol.">
        <title>Amycolatopsis rhabdoformis sp. nov., an actinomycete isolated from a tropical forest soil.</title>
        <authorList>
            <person name="Souza W.R."/>
            <person name="Silva R.E."/>
            <person name="Goodfellow M."/>
            <person name="Busarakam K."/>
            <person name="Figueiro F.S."/>
            <person name="Ferreira D."/>
            <person name="Rodrigues-Filho E."/>
            <person name="Moraes L.A.B."/>
            <person name="Zucchi T.D."/>
        </authorList>
    </citation>
    <scope>NUCLEOTIDE SEQUENCE [LARGE SCALE GENOMIC DNA]</scope>
    <source>
        <strain evidence="9 10">NCIMB 14900</strain>
    </source>
</reference>
<proteinExistence type="inferred from homology"/>
<keyword evidence="3" id="KW-1003">Cell membrane</keyword>
<comment type="subcellular location">
    <subcellularLocation>
        <location evidence="1">Cell membrane</location>
        <topology evidence="1">Multi-pass membrane protein</topology>
    </subcellularLocation>
</comment>
<evidence type="ECO:0000256" key="3">
    <source>
        <dbReference type="ARBA" id="ARBA00022475"/>
    </source>
</evidence>
<evidence type="ECO:0000256" key="5">
    <source>
        <dbReference type="ARBA" id="ARBA00022989"/>
    </source>
</evidence>
<dbReference type="EMBL" id="CP142149">
    <property type="protein sequence ID" value="WSE32349.1"/>
    <property type="molecule type" value="Genomic_DNA"/>
</dbReference>
<feature type="transmembrane region" description="Helical" evidence="7">
    <location>
        <begin position="365"/>
        <end position="389"/>
    </location>
</feature>
<evidence type="ECO:0000256" key="4">
    <source>
        <dbReference type="ARBA" id="ARBA00022692"/>
    </source>
</evidence>
<comment type="similarity">
    <text evidence="2">Belongs to the resistance-nodulation-cell division (RND) (TC 2.A.6) family. MmpL subfamily.</text>
</comment>
<feature type="transmembrane region" description="Helical" evidence="7">
    <location>
        <begin position="547"/>
        <end position="568"/>
    </location>
</feature>
<keyword evidence="5 7" id="KW-1133">Transmembrane helix</keyword>
<keyword evidence="10" id="KW-1185">Reference proteome</keyword>
<evidence type="ECO:0000256" key="6">
    <source>
        <dbReference type="ARBA" id="ARBA00023136"/>
    </source>
</evidence>
<dbReference type="Gene3D" id="1.20.1640.10">
    <property type="entry name" value="Multidrug efflux transporter AcrB transmembrane domain"/>
    <property type="match status" value="2"/>
</dbReference>
<feature type="transmembrane region" description="Helical" evidence="7">
    <location>
        <begin position="175"/>
        <end position="196"/>
    </location>
</feature>
<feature type="transmembrane region" description="Helical" evidence="7">
    <location>
        <begin position="203"/>
        <end position="221"/>
    </location>
</feature>
<accession>A0ABZ1IE38</accession>
<gene>
    <name evidence="9" type="ORF">VSH64_09565</name>
</gene>
<feature type="transmembrane region" description="Helical" evidence="7">
    <location>
        <begin position="664"/>
        <end position="689"/>
    </location>
</feature>
<feature type="transmembrane region" description="Helical" evidence="7">
    <location>
        <begin position="274"/>
        <end position="297"/>
    </location>
</feature>
<feature type="domain" description="SSD" evidence="8">
    <location>
        <begin position="523"/>
        <end position="687"/>
    </location>
</feature>
<dbReference type="SUPFAM" id="SSF82866">
    <property type="entry name" value="Multidrug efflux transporter AcrB transmembrane domain"/>
    <property type="match status" value="2"/>
</dbReference>
<dbReference type="InterPro" id="IPR004869">
    <property type="entry name" value="MMPL_dom"/>
</dbReference>
<evidence type="ECO:0000256" key="1">
    <source>
        <dbReference type="ARBA" id="ARBA00004651"/>
    </source>
</evidence>
<feature type="transmembrane region" description="Helical" evidence="7">
    <location>
        <begin position="521"/>
        <end position="540"/>
    </location>
</feature>
<dbReference type="InterPro" id="IPR050545">
    <property type="entry name" value="Mycobact_MmpL"/>
</dbReference>
<name>A0ABZ1IE38_9PSEU</name>
<evidence type="ECO:0000256" key="2">
    <source>
        <dbReference type="ARBA" id="ARBA00010157"/>
    </source>
</evidence>
<dbReference type="PANTHER" id="PTHR33406">
    <property type="entry name" value="MEMBRANE PROTEIN MJ1562-RELATED"/>
    <property type="match status" value="1"/>
</dbReference>
<organism evidence="9 10">
    <name type="scientific">Amycolatopsis rhabdoformis</name>
    <dbReference type="NCBI Taxonomy" id="1448059"/>
    <lineage>
        <taxon>Bacteria</taxon>
        <taxon>Bacillati</taxon>
        <taxon>Actinomycetota</taxon>
        <taxon>Actinomycetes</taxon>
        <taxon>Pseudonocardiales</taxon>
        <taxon>Pseudonocardiaceae</taxon>
        <taxon>Amycolatopsis</taxon>
    </lineage>
</organism>
<feature type="transmembrane region" description="Helical" evidence="7">
    <location>
        <begin position="588"/>
        <end position="609"/>
    </location>
</feature>
<evidence type="ECO:0000259" key="8">
    <source>
        <dbReference type="PROSITE" id="PS50156"/>
    </source>
</evidence>
<dbReference type="PROSITE" id="PS50156">
    <property type="entry name" value="SSD"/>
    <property type="match status" value="2"/>
</dbReference>
<keyword evidence="4 7" id="KW-0812">Transmembrane</keyword>
<sequence>MTRLARWCFRHRRLTLGGWVVALLVFVGASLSVGFDYSTEFTVPDGPSTQARALLEHEFSSSAGEVDQIVLESTSPLTADPIRSDVEGMLAKVRGLPHVARVAGPYGDFGTSQVSPDKKIAYATVTFDTRSHDLPRSAVRSVIDTAQSIQGARLRVALGGQAIQNIQPQQASGSATLGIVLALIVLGLAFGALFAAVTPIVTALFAIGIGYAITGLLSHALPVVSFAPILGVLIGLAVGIDYALFIVTRHRAGLRAGHSVEDSTDAALDTAGRAVFFAGLTVAIALLGQFVLGLSFLDSVALTATVTVALTMLASLTLLPALLGFIGSHALSRRERRRLRETGPHPEEATSGWHRWARRLERHRVPAALVSLPALIVLALPALGLQLSLDDAGSDPASSTTRQAYDLMATGFGPGINGPLQLVATIDSPADKAAFTRVVQAAAAQPGVASATPVRSTPDGTAATAALYPTTAPSAPETPALLNHLRDDVVPKAEAGTGLTVLIGGTTATQADFSRALASRLPAFLAIVAVVAFLLLLLVFRSLLIPLLASILNLLSIAAALGGVTAVVGRRWGASLLGISDNTQVEVFLPVIMISVLFGVSMDYHVFLVSRIHEHWSRTHDSRAAVTHGLAVTGKVITAAASIMILVFLSFLLNDGVIVQQFGIGLAAAVVIDAFLIRTLLVPALLHLFGPAAWWLPRWLDRLLPHVRIEGSSSVAASEGSESEPTHA</sequence>
<dbReference type="InterPro" id="IPR000731">
    <property type="entry name" value="SSD"/>
</dbReference>
<evidence type="ECO:0000256" key="7">
    <source>
        <dbReference type="SAM" id="Phobius"/>
    </source>
</evidence>